<proteinExistence type="predicted"/>
<dbReference type="AlphaFoldDB" id="A0A1J9R280"/>
<organism evidence="2 3">
    <name type="scientific">Diplodia corticola</name>
    <dbReference type="NCBI Taxonomy" id="236234"/>
    <lineage>
        <taxon>Eukaryota</taxon>
        <taxon>Fungi</taxon>
        <taxon>Dikarya</taxon>
        <taxon>Ascomycota</taxon>
        <taxon>Pezizomycotina</taxon>
        <taxon>Dothideomycetes</taxon>
        <taxon>Dothideomycetes incertae sedis</taxon>
        <taxon>Botryosphaeriales</taxon>
        <taxon>Botryosphaeriaceae</taxon>
        <taxon>Diplodia</taxon>
    </lineage>
</organism>
<feature type="domain" description="Cupin type-1" evidence="1">
    <location>
        <begin position="75"/>
        <end position="123"/>
    </location>
</feature>
<dbReference type="Gene3D" id="2.60.120.10">
    <property type="entry name" value="Jelly Rolls"/>
    <property type="match status" value="1"/>
</dbReference>
<evidence type="ECO:0000313" key="3">
    <source>
        <dbReference type="Proteomes" id="UP000183809"/>
    </source>
</evidence>
<dbReference type="Pfam" id="PF00190">
    <property type="entry name" value="Cupin_1"/>
    <property type="match status" value="1"/>
</dbReference>
<gene>
    <name evidence="2" type="ORF">BKCO1_2300099</name>
</gene>
<dbReference type="OrthoDB" id="2589563at2759"/>
<dbReference type="InterPro" id="IPR014500">
    <property type="entry name" value="UCP019307_cupin"/>
</dbReference>
<accession>A0A1J9R280</accession>
<dbReference type="InterPro" id="IPR047121">
    <property type="entry name" value="YjiB-like"/>
</dbReference>
<keyword evidence="3" id="KW-1185">Reference proteome</keyword>
<dbReference type="EMBL" id="MNUE01000023">
    <property type="protein sequence ID" value="OJD34346.1"/>
    <property type="molecule type" value="Genomic_DNA"/>
</dbReference>
<dbReference type="CDD" id="cd02219">
    <property type="entry name" value="cupin_YjlB-like"/>
    <property type="match status" value="1"/>
</dbReference>
<protein>
    <submittedName>
        <fullName evidence="2">Cupin domain-containing protein</fullName>
    </submittedName>
</protein>
<dbReference type="RefSeq" id="XP_020130606.1">
    <property type="nucleotide sequence ID" value="XM_020273053.1"/>
</dbReference>
<dbReference type="PANTHER" id="PTHR36448:SF3">
    <property type="entry name" value="CUPIN TYPE-2 DOMAIN-CONTAINING PROTEIN"/>
    <property type="match status" value="1"/>
</dbReference>
<dbReference type="InterPro" id="IPR006045">
    <property type="entry name" value="Cupin_1"/>
</dbReference>
<dbReference type="Proteomes" id="UP000183809">
    <property type="component" value="Unassembled WGS sequence"/>
</dbReference>
<reference evidence="2 3" key="1">
    <citation type="submission" date="2016-10" db="EMBL/GenBank/DDBJ databases">
        <title>Proteomics and genomics reveal pathogen-plant mechanisms compatible with a hemibiotrophic lifestyle of Diplodia corticola.</title>
        <authorList>
            <person name="Fernandes I."/>
            <person name="De Jonge R."/>
            <person name="Van De Peer Y."/>
            <person name="Devreese B."/>
            <person name="Alves A."/>
            <person name="Esteves A.C."/>
        </authorList>
    </citation>
    <scope>NUCLEOTIDE SEQUENCE [LARGE SCALE GENOMIC DNA]</scope>
    <source>
        <strain evidence="2 3">CBS 112549</strain>
    </source>
</reference>
<dbReference type="PIRSF" id="PIRSF019307">
    <property type="entry name" value="UCP019307"/>
    <property type="match status" value="1"/>
</dbReference>
<dbReference type="SUPFAM" id="SSF51182">
    <property type="entry name" value="RmlC-like cupins"/>
    <property type="match status" value="1"/>
</dbReference>
<name>A0A1J9R280_9PEZI</name>
<dbReference type="PANTHER" id="PTHR36448">
    <property type="entry name" value="BLR7373 PROTEIN"/>
    <property type="match status" value="1"/>
</dbReference>
<dbReference type="InterPro" id="IPR014710">
    <property type="entry name" value="RmlC-like_jellyroll"/>
</dbReference>
<comment type="caution">
    <text evidence="2">The sequence shown here is derived from an EMBL/GenBank/DDBJ whole genome shotgun (WGS) entry which is preliminary data.</text>
</comment>
<evidence type="ECO:0000259" key="1">
    <source>
        <dbReference type="Pfam" id="PF00190"/>
    </source>
</evidence>
<dbReference type="STRING" id="236234.A0A1J9R280"/>
<evidence type="ECO:0000313" key="2">
    <source>
        <dbReference type="EMBL" id="OJD34346.1"/>
    </source>
</evidence>
<dbReference type="GeneID" id="31013313"/>
<dbReference type="InterPro" id="IPR011051">
    <property type="entry name" value="RmlC_Cupin_sf"/>
</dbReference>
<sequence>MAPKISLTPLSSLRVSKHQIPTHDLTPNTSIQHRPLLIYHSAFEPSTALASAIEAHLSNVDVVVPQWRYTMYSTTHFHSTTHEVLCISNGRAKLCFGGETNDGRVEPVVEKGDVIIVPAGVGHRLLEDQGGGFEMVGSYPKGCNWDMCYGKEGEEEKVKGIEKLSWFERDPIYGERGPAVGA</sequence>